<dbReference type="RefSeq" id="WP_301591272.1">
    <property type="nucleotide sequence ID" value="NZ_JAPFQI010000014.1"/>
</dbReference>
<comment type="catalytic activity">
    <reaction evidence="3">
        <text>N(6)-acetyl-L-lysyl-[protein] + NAD(+) + H2O = 2''-O-acetyl-ADP-D-ribose + nicotinamide + L-lysyl-[protein]</text>
        <dbReference type="Rhea" id="RHEA:43636"/>
        <dbReference type="Rhea" id="RHEA-COMP:9752"/>
        <dbReference type="Rhea" id="RHEA-COMP:10731"/>
        <dbReference type="ChEBI" id="CHEBI:15377"/>
        <dbReference type="ChEBI" id="CHEBI:17154"/>
        <dbReference type="ChEBI" id="CHEBI:29969"/>
        <dbReference type="ChEBI" id="CHEBI:57540"/>
        <dbReference type="ChEBI" id="CHEBI:61930"/>
        <dbReference type="ChEBI" id="CHEBI:83767"/>
        <dbReference type="EC" id="2.3.1.286"/>
    </reaction>
</comment>
<name>A0ABT3NY75_9PROT</name>
<comment type="domain">
    <text evidence="3">2 residues (Tyr-52 and Arg-55) present in a large hydrophobic pocket are probably involved in substrate specificity. They are important for desuccinylation activity, but dispensable for deacetylation activity.</text>
</comment>
<accession>A0ABT3NY75</accession>
<evidence type="ECO:0000256" key="4">
    <source>
        <dbReference type="PROSITE-ProRule" id="PRU00236"/>
    </source>
</evidence>
<evidence type="ECO:0000259" key="5">
    <source>
        <dbReference type="PROSITE" id="PS50305"/>
    </source>
</evidence>
<dbReference type="PANTHER" id="PTHR11085:SF4">
    <property type="entry name" value="NAD-DEPENDENT PROTEIN DEACYLASE"/>
    <property type="match status" value="1"/>
</dbReference>
<dbReference type="Pfam" id="PF02146">
    <property type="entry name" value="SIR2"/>
    <property type="match status" value="1"/>
</dbReference>
<feature type="binding site" evidence="3 4">
    <location>
        <position position="117"/>
    </location>
    <ligand>
        <name>Zn(2+)</name>
        <dbReference type="ChEBI" id="CHEBI:29105"/>
    </ligand>
</feature>
<dbReference type="PROSITE" id="PS50305">
    <property type="entry name" value="SIRTUIN"/>
    <property type="match status" value="1"/>
</dbReference>
<dbReference type="Gene3D" id="3.30.1600.10">
    <property type="entry name" value="SIR2/SIRT2 'Small Domain"/>
    <property type="match status" value="1"/>
</dbReference>
<feature type="binding site" evidence="3">
    <location>
        <position position="55"/>
    </location>
    <ligand>
        <name>substrate</name>
    </ligand>
</feature>
<comment type="similarity">
    <text evidence="3">Belongs to the sirtuin family. Class III subfamily.</text>
</comment>
<comment type="caution">
    <text evidence="6">The sequence shown here is derived from an EMBL/GenBank/DDBJ whole genome shotgun (WGS) entry which is preliminary data.</text>
</comment>
<feature type="domain" description="Deacetylase sirtuin-type" evidence="5">
    <location>
        <begin position="1"/>
        <end position="229"/>
    </location>
</feature>
<evidence type="ECO:0000313" key="6">
    <source>
        <dbReference type="EMBL" id="MCW8087117.1"/>
    </source>
</evidence>
<keyword evidence="2 3" id="KW-0520">NAD</keyword>
<keyword evidence="3 4" id="KW-0862">Zinc</keyword>
<dbReference type="EC" id="2.3.1.286" evidence="3"/>
<keyword evidence="7" id="KW-1185">Reference proteome</keyword>
<dbReference type="Proteomes" id="UP001526430">
    <property type="component" value="Unassembled WGS sequence"/>
</dbReference>
<dbReference type="InterPro" id="IPR026591">
    <property type="entry name" value="Sirtuin_cat_small_dom_sf"/>
</dbReference>
<comment type="cofactor">
    <cofactor evidence="3">
        <name>Zn(2+)</name>
        <dbReference type="ChEBI" id="CHEBI:29105"/>
    </cofactor>
    <text evidence="3">Binds 1 zinc ion per subunit.</text>
</comment>
<dbReference type="InterPro" id="IPR050134">
    <property type="entry name" value="NAD-dep_sirtuin_deacylases"/>
</dbReference>
<dbReference type="InterPro" id="IPR027546">
    <property type="entry name" value="Sirtuin_class_III"/>
</dbReference>
<dbReference type="InterPro" id="IPR029035">
    <property type="entry name" value="DHS-like_NAD/FAD-binding_dom"/>
</dbReference>
<dbReference type="PANTHER" id="PTHR11085">
    <property type="entry name" value="NAD-DEPENDENT PROTEIN DEACYLASE SIRTUIN-5, MITOCHONDRIAL-RELATED"/>
    <property type="match status" value="1"/>
</dbReference>
<evidence type="ECO:0000256" key="1">
    <source>
        <dbReference type="ARBA" id="ARBA00022679"/>
    </source>
</evidence>
<evidence type="ECO:0000256" key="3">
    <source>
        <dbReference type="HAMAP-Rule" id="MF_01121"/>
    </source>
</evidence>
<feature type="binding site" evidence="3">
    <location>
        <begin position="88"/>
        <end position="91"/>
    </location>
    <ligand>
        <name>NAD(+)</name>
        <dbReference type="ChEBI" id="CHEBI:57540"/>
    </ligand>
</feature>
<evidence type="ECO:0000313" key="7">
    <source>
        <dbReference type="Proteomes" id="UP001526430"/>
    </source>
</evidence>
<dbReference type="HAMAP" id="MF_01121">
    <property type="entry name" value="Sirtuin_ClassIII"/>
    <property type="match status" value="1"/>
</dbReference>
<feature type="binding site" evidence="3">
    <location>
        <position position="216"/>
    </location>
    <ligand>
        <name>NAD(+)</name>
        <dbReference type="ChEBI" id="CHEBI:57540"/>
    </ligand>
</feature>
<protein>
    <recommendedName>
        <fullName evidence="3">NAD-dependent protein deacylase</fullName>
        <ecNumber evidence="3">2.3.1.286</ecNumber>
    </recommendedName>
    <alternativeName>
        <fullName evidence="3">Regulatory protein SIR2 homolog</fullName>
    </alternativeName>
</protein>
<reference evidence="6 7" key="1">
    <citation type="submission" date="2022-10" db="EMBL/GenBank/DDBJ databases">
        <title>Roseococcus glaciei nov., sp. nov., isolated from glacier.</title>
        <authorList>
            <person name="Liu Q."/>
            <person name="Xin Y.-H."/>
        </authorList>
    </citation>
    <scope>NUCLEOTIDE SEQUENCE [LARGE SCALE GENOMIC DNA]</scope>
    <source>
        <strain evidence="6 7">MDT2-1-1</strain>
    </source>
</reference>
<feature type="binding site" evidence="3">
    <location>
        <begin position="8"/>
        <end position="27"/>
    </location>
    <ligand>
        <name>NAD(+)</name>
        <dbReference type="ChEBI" id="CHEBI:57540"/>
    </ligand>
</feature>
<feature type="binding site" evidence="3 4">
    <location>
        <position position="114"/>
    </location>
    <ligand>
        <name>Zn(2+)</name>
        <dbReference type="ChEBI" id="CHEBI:29105"/>
    </ligand>
</feature>
<comment type="function">
    <text evidence="3">NAD-dependent lysine deacetylase and desuccinylase that specifically removes acetyl and succinyl groups on target proteins. Modulates the activities of several proteins which are inactive in their acylated form.</text>
</comment>
<keyword evidence="3" id="KW-0963">Cytoplasm</keyword>
<sequence>MNIVVLTGAGISAESGLATFRDLGGIWSQVKLEEVATPEGFAADPERVQAFYNARRAQLREVEPNAAHHALARLEREWRKGSFLLVTQNVDDLHDRAGSQALLHMHGELRRARCLACGTDHRWEDPITAESACPGCGARGRLRPHVVWFGEMPLHMERIEAALANCDLFIAIGTSAQVWPAAGFVRMLPRRARGIEVNPERSAMASSFAEGRRGLATQEVPRLVEELLA</sequence>
<organism evidence="6 7">
    <name type="scientific">Sabulicella glaciei</name>
    <dbReference type="NCBI Taxonomy" id="2984948"/>
    <lineage>
        <taxon>Bacteria</taxon>
        <taxon>Pseudomonadati</taxon>
        <taxon>Pseudomonadota</taxon>
        <taxon>Alphaproteobacteria</taxon>
        <taxon>Acetobacterales</taxon>
        <taxon>Acetobacteraceae</taxon>
        <taxon>Sabulicella</taxon>
    </lineage>
</organism>
<feature type="active site" description="Proton acceptor" evidence="3 4">
    <location>
        <position position="106"/>
    </location>
</feature>
<dbReference type="CDD" id="cd01412">
    <property type="entry name" value="SIRT5_Af1_CobB"/>
    <property type="match status" value="1"/>
</dbReference>
<feature type="binding site" evidence="3">
    <location>
        <begin position="173"/>
        <end position="175"/>
    </location>
    <ligand>
        <name>NAD(+)</name>
        <dbReference type="ChEBI" id="CHEBI:57540"/>
    </ligand>
</feature>
<dbReference type="InterPro" id="IPR026590">
    <property type="entry name" value="Ssirtuin_cat_dom"/>
</dbReference>
<keyword evidence="3 4" id="KW-0479">Metal-binding</keyword>
<dbReference type="SUPFAM" id="SSF52467">
    <property type="entry name" value="DHS-like NAD/FAD-binding domain"/>
    <property type="match status" value="1"/>
</dbReference>
<keyword evidence="1" id="KW-0808">Transferase</keyword>
<feature type="binding site" evidence="3 4">
    <location>
        <position position="133"/>
    </location>
    <ligand>
        <name>Zn(2+)</name>
        <dbReference type="ChEBI" id="CHEBI:29105"/>
    </ligand>
</feature>
<feature type="binding site" evidence="3">
    <location>
        <position position="52"/>
    </location>
    <ligand>
        <name>substrate</name>
    </ligand>
</feature>
<dbReference type="InterPro" id="IPR003000">
    <property type="entry name" value="Sirtuin"/>
</dbReference>
<dbReference type="EMBL" id="JAPFQI010000014">
    <property type="protein sequence ID" value="MCW8087117.1"/>
    <property type="molecule type" value="Genomic_DNA"/>
</dbReference>
<feature type="binding site" evidence="3 4">
    <location>
        <position position="136"/>
    </location>
    <ligand>
        <name>Zn(2+)</name>
        <dbReference type="ChEBI" id="CHEBI:29105"/>
    </ligand>
</feature>
<evidence type="ECO:0000256" key="2">
    <source>
        <dbReference type="ARBA" id="ARBA00023027"/>
    </source>
</evidence>
<gene>
    <name evidence="3" type="primary">cobB</name>
    <name evidence="6" type="ORF">OF850_15905</name>
</gene>
<proteinExistence type="inferred from homology"/>
<comment type="subcellular location">
    <subcellularLocation>
        <location evidence="3">Cytoplasm</location>
    </subcellularLocation>
</comment>
<comment type="catalytic activity">
    <reaction evidence="3">
        <text>N(6)-succinyl-L-lysyl-[protein] + NAD(+) + H2O = 2''-O-succinyl-ADP-D-ribose + nicotinamide + L-lysyl-[protein]</text>
        <dbReference type="Rhea" id="RHEA:47668"/>
        <dbReference type="Rhea" id="RHEA-COMP:9752"/>
        <dbReference type="Rhea" id="RHEA-COMP:11877"/>
        <dbReference type="ChEBI" id="CHEBI:15377"/>
        <dbReference type="ChEBI" id="CHEBI:17154"/>
        <dbReference type="ChEBI" id="CHEBI:29969"/>
        <dbReference type="ChEBI" id="CHEBI:57540"/>
        <dbReference type="ChEBI" id="CHEBI:87830"/>
        <dbReference type="ChEBI" id="CHEBI:87832"/>
    </reaction>
</comment>
<feature type="binding site" evidence="3">
    <location>
        <begin position="198"/>
        <end position="200"/>
    </location>
    <ligand>
        <name>NAD(+)</name>
        <dbReference type="ChEBI" id="CHEBI:57540"/>
    </ligand>
</feature>
<dbReference type="Gene3D" id="3.40.50.1220">
    <property type="entry name" value="TPP-binding domain"/>
    <property type="match status" value="1"/>
</dbReference>